<dbReference type="Proteomes" id="UP000504637">
    <property type="component" value="Unplaced"/>
</dbReference>
<evidence type="ECO:0000256" key="1">
    <source>
        <dbReference type="SAM" id="Phobius"/>
    </source>
</evidence>
<feature type="transmembrane region" description="Helical" evidence="1">
    <location>
        <begin position="107"/>
        <end position="130"/>
    </location>
</feature>
<keyword evidence="2" id="KW-1185">Reference proteome</keyword>
<evidence type="ECO:0000313" key="3">
    <source>
        <dbReference type="RefSeq" id="XP_033463204.1"/>
    </source>
</evidence>
<dbReference type="AlphaFoldDB" id="A0A6J3ME66"/>
<reference evidence="3" key="3">
    <citation type="submission" date="2025-08" db="UniProtKB">
        <authorList>
            <consortium name="RefSeq"/>
        </authorList>
    </citation>
    <scope>IDENTIFICATION</scope>
    <source>
        <strain evidence="3">CBS 342.82</strain>
    </source>
</reference>
<keyword evidence="1" id="KW-1133">Transmembrane helix</keyword>
<accession>A0A6J3ME66</accession>
<sequence length="134" mass="15544">MEIVTQNDYRPVSRKFKVRISLETLRHPRLTSGVAFLRSNWRALTPHTCNTTGRRSASEQVPPKRWVKRRHSTSLKPNLHDMFCIVRTLTPSWKYMMLMMMMMANKCFLVVAYAPMVAVAIGAVKLTYVVRQMA</sequence>
<protein>
    <submittedName>
        <fullName evidence="3">Uncharacterized protein</fullName>
    </submittedName>
</protein>
<name>A0A6J3ME66_9PEZI</name>
<proteinExistence type="predicted"/>
<reference evidence="3" key="2">
    <citation type="submission" date="2020-04" db="EMBL/GenBank/DDBJ databases">
        <authorList>
            <consortium name="NCBI Genome Project"/>
        </authorList>
    </citation>
    <scope>NUCLEOTIDE SEQUENCE</scope>
    <source>
        <strain evidence="3">CBS 342.82</strain>
    </source>
</reference>
<reference evidence="3" key="1">
    <citation type="submission" date="2020-01" db="EMBL/GenBank/DDBJ databases">
        <authorList>
            <consortium name="DOE Joint Genome Institute"/>
            <person name="Haridas S."/>
            <person name="Albert R."/>
            <person name="Binder M."/>
            <person name="Bloem J."/>
            <person name="Labutti K."/>
            <person name="Salamov A."/>
            <person name="Andreopoulos B."/>
            <person name="Baker S.E."/>
            <person name="Barry K."/>
            <person name="Bills G."/>
            <person name="Bluhm B.H."/>
            <person name="Cannon C."/>
            <person name="Castanera R."/>
            <person name="Culley D.E."/>
            <person name="Daum C."/>
            <person name="Ezra D."/>
            <person name="Gonzalez J.B."/>
            <person name="Henrissat B."/>
            <person name="Kuo A."/>
            <person name="Liang C."/>
            <person name="Lipzen A."/>
            <person name="Lutzoni F."/>
            <person name="Magnuson J."/>
            <person name="Mondo S."/>
            <person name="Nolan M."/>
            <person name="Ohm R."/>
            <person name="Pangilinan J."/>
            <person name="Park H.-J."/>
            <person name="Ramirez L."/>
            <person name="Alfaro M."/>
            <person name="Sun H."/>
            <person name="Tritt A."/>
            <person name="Yoshinaga Y."/>
            <person name="Zwiers L.-H."/>
            <person name="Turgeon B.G."/>
            <person name="Goodwin S.B."/>
            <person name="Spatafora J.W."/>
            <person name="Crous P.W."/>
            <person name="Grigoriev I.V."/>
        </authorList>
    </citation>
    <scope>NUCLEOTIDE SEQUENCE</scope>
    <source>
        <strain evidence="3">CBS 342.82</strain>
    </source>
</reference>
<evidence type="ECO:0000313" key="2">
    <source>
        <dbReference type="Proteomes" id="UP000504637"/>
    </source>
</evidence>
<gene>
    <name evidence="3" type="ORF">K489DRAFT_108679</name>
</gene>
<organism evidence="3">
    <name type="scientific">Dissoconium aciculare CBS 342.82</name>
    <dbReference type="NCBI Taxonomy" id="1314786"/>
    <lineage>
        <taxon>Eukaryota</taxon>
        <taxon>Fungi</taxon>
        <taxon>Dikarya</taxon>
        <taxon>Ascomycota</taxon>
        <taxon>Pezizomycotina</taxon>
        <taxon>Dothideomycetes</taxon>
        <taxon>Dothideomycetidae</taxon>
        <taxon>Mycosphaerellales</taxon>
        <taxon>Dissoconiaceae</taxon>
        <taxon>Dissoconium</taxon>
    </lineage>
</organism>
<keyword evidence="1" id="KW-0812">Transmembrane</keyword>
<dbReference type="RefSeq" id="XP_033463204.1">
    <property type="nucleotide sequence ID" value="XM_033598875.1"/>
</dbReference>
<keyword evidence="1" id="KW-0472">Membrane</keyword>
<dbReference type="GeneID" id="54356674"/>